<evidence type="ECO:0000256" key="1">
    <source>
        <dbReference type="SAM" id="MobiDB-lite"/>
    </source>
</evidence>
<evidence type="ECO:0000313" key="3">
    <source>
        <dbReference type="EMBL" id="NJJ03591.1"/>
    </source>
</evidence>
<dbReference type="EMBL" id="JAAUVV010000006">
    <property type="protein sequence ID" value="NJJ03591.1"/>
    <property type="molecule type" value="Genomic_DNA"/>
</dbReference>
<dbReference type="PANTHER" id="PTHR48098:SF1">
    <property type="entry name" value="DIACYLGLYCEROL ACYLTRANSFERASE_MYCOLYLTRANSFERASE AG85A"/>
    <property type="match status" value="1"/>
</dbReference>
<evidence type="ECO:0000313" key="4">
    <source>
        <dbReference type="Proteomes" id="UP000591626"/>
    </source>
</evidence>
<accession>A0AAP6XJC2</accession>
<dbReference type="InterPro" id="IPR000801">
    <property type="entry name" value="Esterase-like"/>
</dbReference>
<proteinExistence type="predicted"/>
<name>A0AAP6XJC2_9CORY</name>
<dbReference type="Proteomes" id="UP000591626">
    <property type="component" value="Unassembled WGS sequence"/>
</dbReference>
<organism evidence="3 4">
    <name type="scientific">Corynebacterium coyleae</name>
    <dbReference type="NCBI Taxonomy" id="53374"/>
    <lineage>
        <taxon>Bacteria</taxon>
        <taxon>Bacillati</taxon>
        <taxon>Actinomycetota</taxon>
        <taxon>Actinomycetes</taxon>
        <taxon>Mycobacteriales</taxon>
        <taxon>Corynebacteriaceae</taxon>
        <taxon>Corynebacterium</taxon>
    </lineage>
</organism>
<feature type="signal peptide" evidence="2">
    <location>
        <begin position="1"/>
        <end position="26"/>
    </location>
</feature>
<dbReference type="Pfam" id="PF00756">
    <property type="entry name" value="Esterase"/>
    <property type="match status" value="1"/>
</dbReference>
<dbReference type="AlphaFoldDB" id="A0AAP6XJC2"/>
<sequence>MKLTRPAIAVAAVALVTAGAVPVVHYASSLDDDTPAVLSAAQSTVNTTLPETTTSETTTPTEPTEKSTTSATSETPTSNEPTPTTSELVPEGSSKDTTNEDLTSKDDADAKDDSAADTDADATVLSEDAAKLNPMGEDMQQHPAIKELGEVPKTMSGADQRWVKRLADNQRVWKNEALRVHSESMGRYIPVAVFYATNDKGETVENAPTVYLLNGAGGSEQDTDWVSQALEEVHEVYGRSGANVVIPMEGAFSYYVDWAAEPPTEKNVFYKGKQMWSTFLAKELPQAIEPYIKADPNRRGVIGMSMSATSSLLLAEHNPNMFKAVGSFSGCPATSRPLPSFFINLTVDRAAPGVMTPEYIFGPMGSDYNRRYDALVNAPALAGTDTKVYISTGTGLAAETDMPGTLRKRLEDAGLDSSDAFVKGSANAATLLVEGGAIEAAMNACTHDFLVKARANGAEVAHAELRPVGTHSWPVWRDDLKRSYETVFKSALGL</sequence>
<dbReference type="InterPro" id="IPR029058">
    <property type="entry name" value="AB_hydrolase_fold"/>
</dbReference>
<gene>
    <name evidence="3" type="ORF">HC138_04330</name>
</gene>
<evidence type="ECO:0000256" key="2">
    <source>
        <dbReference type="SAM" id="SignalP"/>
    </source>
</evidence>
<protein>
    <submittedName>
        <fullName evidence="3">Esterase family protein</fullName>
    </submittedName>
</protein>
<keyword evidence="2" id="KW-0732">Signal</keyword>
<comment type="caution">
    <text evidence="3">The sequence shown here is derived from an EMBL/GenBank/DDBJ whole genome shotgun (WGS) entry which is preliminary data.</text>
</comment>
<feature type="chain" id="PRO_5042905974" evidence="2">
    <location>
        <begin position="27"/>
        <end position="494"/>
    </location>
</feature>
<feature type="compositionally biased region" description="Basic and acidic residues" evidence="1">
    <location>
        <begin position="93"/>
        <end position="114"/>
    </location>
</feature>
<feature type="region of interest" description="Disordered" evidence="1">
    <location>
        <begin position="43"/>
        <end position="123"/>
    </location>
</feature>
<feature type="compositionally biased region" description="Low complexity" evidence="1">
    <location>
        <begin position="47"/>
        <end position="87"/>
    </location>
</feature>
<dbReference type="GO" id="GO:0016747">
    <property type="term" value="F:acyltransferase activity, transferring groups other than amino-acyl groups"/>
    <property type="evidence" value="ECO:0007669"/>
    <property type="project" value="TreeGrafter"/>
</dbReference>
<dbReference type="InterPro" id="IPR050583">
    <property type="entry name" value="Mycobacterial_A85_antigen"/>
</dbReference>
<dbReference type="SUPFAM" id="SSF53474">
    <property type="entry name" value="alpha/beta-Hydrolases"/>
    <property type="match status" value="1"/>
</dbReference>
<dbReference type="PANTHER" id="PTHR48098">
    <property type="entry name" value="ENTEROCHELIN ESTERASE-RELATED"/>
    <property type="match status" value="1"/>
</dbReference>
<dbReference type="RefSeq" id="WP_167616180.1">
    <property type="nucleotide sequence ID" value="NZ_JAAUVV010000006.1"/>
</dbReference>
<dbReference type="Gene3D" id="3.40.50.1820">
    <property type="entry name" value="alpha/beta hydrolase"/>
    <property type="match status" value="1"/>
</dbReference>
<reference evidence="3 4" key="1">
    <citation type="submission" date="2020-03" db="EMBL/GenBank/DDBJ databases">
        <title>Draft genome sequences of bacterial isolates from the female urobiome.</title>
        <authorList>
            <person name="Miller-Ensminger T."/>
            <person name="Wolfe A.J."/>
            <person name="Putonti C."/>
        </authorList>
    </citation>
    <scope>NUCLEOTIDE SEQUENCE [LARGE SCALE GENOMIC DNA]</scope>
    <source>
        <strain evidence="3 4">UMB8490</strain>
    </source>
</reference>